<dbReference type="EMBL" id="UINC01005607">
    <property type="protein sequence ID" value="SVA22395.1"/>
    <property type="molecule type" value="Genomic_DNA"/>
</dbReference>
<feature type="compositionally biased region" description="Basic residues" evidence="2">
    <location>
        <begin position="227"/>
        <end position="240"/>
    </location>
</feature>
<gene>
    <name evidence="3" type="ORF">METZ01_LOCUS75249</name>
</gene>
<evidence type="ECO:0000256" key="1">
    <source>
        <dbReference type="SAM" id="Coils"/>
    </source>
</evidence>
<feature type="region of interest" description="Disordered" evidence="2">
    <location>
        <begin position="206"/>
        <end position="256"/>
    </location>
</feature>
<feature type="compositionally biased region" description="Basic and acidic residues" evidence="2">
    <location>
        <begin position="245"/>
        <end position="256"/>
    </location>
</feature>
<protein>
    <submittedName>
        <fullName evidence="3">Uncharacterized protein</fullName>
    </submittedName>
</protein>
<keyword evidence="1" id="KW-0175">Coiled coil</keyword>
<name>A0A381U2E7_9ZZZZ</name>
<proteinExistence type="predicted"/>
<dbReference type="AlphaFoldDB" id="A0A381U2E7"/>
<accession>A0A381U2E7</accession>
<feature type="coiled-coil region" evidence="1">
    <location>
        <begin position="136"/>
        <end position="166"/>
    </location>
</feature>
<evidence type="ECO:0000313" key="3">
    <source>
        <dbReference type="EMBL" id="SVA22395.1"/>
    </source>
</evidence>
<evidence type="ECO:0000256" key="2">
    <source>
        <dbReference type="SAM" id="MobiDB-lite"/>
    </source>
</evidence>
<sequence length="256" mass="29871">MVFERSEKIDYIYSWMVPTPFRAGESFTKTRKAAGDKMQRQTWKAGGKEVMIGGKKQYRYTRGGASSKQRFPDRPVPAHQIIGVQDLDYDIPAGMEAGKWYDPEDLVQSWKPNPWAGSTKTTGYHKYGGKILMTKKYKIEQEKLRAQQELQRIEDLKVQAEFEKQKQQMAVLAQQEQTVRQQQLVEETARQQKIVEEKRALAEQARLKREARRAKSSPSGKQFQVTKPRKRVQIKRRRFSTPRPTRADPRRASTPW</sequence>
<organism evidence="3">
    <name type="scientific">marine metagenome</name>
    <dbReference type="NCBI Taxonomy" id="408172"/>
    <lineage>
        <taxon>unclassified sequences</taxon>
        <taxon>metagenomes</taxon>
        <taxon>ecological metagenomes</taxon>
    </lineage>
</organism>
<reference evidence="3" key="1">
    <citation type="submission" date="2018-05" db="EMBL/GenBank/DDBJ databases">
        <authorList>
            <person name="Lanie J.A."/>
            <person name="Ng W.-L."/>
            <person name="Kazmierczak K.M."/>
            <person name="Andrzejewski T.M."/>
            <person name="Davidsen T.M."/>
            <person name="Wayne K.J."/>
            <person name="Tettelin H."/>
            <person name="Glass J.I."/>
            <person name="Rusch D."/>
            <person name="Podicherti R."/>
            <person name="Tsui H.-C.T."/>
            <person name="Winkler M.E."/>
        </authorList>
    </citation>
    <scope>NUCLEOTIDE SEQUENCE</scope>
</reference>
<feature type="compositionally biased region" description="Polar residues" evidence="2">
    <location>
        <begin position="216"/>
        <end position="225"/>
    </location>
</feature>